<name>A0A9W6INY6_9PROT</name>
<accession>A0A9W6INY6</accession>
<feature type="region of interest" description="Disordered" evidence="2">
    <location>
        <begin position="1"/>
        <end position="20"/>
    </location>
</feature>
<organism evidence="4 5">
    <name type="scientific">Maricaulis virginensis</name>
    <dbReference type="NCBI Taxonomy" id="144022"/>
    <lineage>
        <taxon>Bacteria</taxon>
        <taxon>Pseudomonadati</taxon>
        <taxon>Pseudomonadota</taxon>
        <taxon>Alphaproteobacteria</taxon>
        <taxon>Maricaulales</taxon>
        <taxon>Maricaulaceae</taxon>
        <taxon>Maricaulis</taxon>
    </lineage>
</organism>
<comment type="caution">
    <text evidence="4">The sequence shown here is derived from an EMBL/GenBank/DDBJ whole genome shotgun (WGS) entry which is preliminary data.</text>
</comment>
<dbReference type="GO" id="GO:0003677">
    <property type="term" value="F:DNA binding"/>
    <property type="evidence" value="ECO:0007669"/>
    <property type="project" value="InterPro"/>
</dbReference>
<dbReference type="AlphaFoldDB" id="A0A9W6INY6"/>
<protein>
    <submittedName>
        <fullName evidence="4">UPF0335 protein</fullName>
    </submittedName>
</protein>
<evidence type="ECO:0000256" key="1">
    <source>
        <dbReference type="SAM" id="Coils"/>
    </source>
</evidence>
<feature type="coiled-coil region" evidence="1">
    <location>
        <begin position="28"/>
        <end position="55"/>
    </location>
</feature>
<dbReference type="Proteomes" id="UP001143486">
    <property type="component" value="Unassembled WGS sequence"/>
</dbReference>
<dbReference type="RefSeq" id="WP_271186988.1">
    <property type="nucleotide sequence ID" value="NZ_BSFE01000005.1"/>
</dbReference>
<feature type="domain" description="GapR-like DNA-binding" evidence="3">
    <location>
        <begin position="24"/>
        <end position="94"/>
    </location>
</feature>
<dbReference type="NCBIfam" id="NF010247">
    <property type="entry name" value="PRK13694.1"/>
    <property type="match status" value="1"/>
</dbReference>
<evidence type="ECO:0000259" key="3">
    <source>
        <dbReference type="Pfam" id="PF10073"/>
    </source>
</evidence>
<reference evidence="4" key="2">
    <citation type="submission" date="2023-01" db="EMBL/GenBank/DDBJ databases">
        <authorList>
            <person name="Sun Q."/>
            <person name="Evtushenko L."/>
        </authorList>
    </citation>
    <scope>NUCLEOTIDE SEQUENCE</scope>
    <source>
        <strain evidence="4">VKM B-1513</strain>
    </source>
</reference>
<keyword evidence="5" id="KW-1185">Reference proteome</keyword>
<dbReference type="EMBL" id="BSFE01000005">
    <property type="protein sequence ID" value="GLK52625.1"/>
    <property type="molecule type" value="Genomic_DNA"/>
</dbReference>
<evidence type="ECO:0000313" key="4">
    <source>
        <dbReference type="EMBL" id="GLK52625.1"/>
    </source>
</evidence>
<evidence type="ECO:0000256" key="2">
    <source>
        <dbReference type="SAM" id="MobiDB-lite"/>
    </source>
</evidence>
<dbReference type="InterPro" id="IPR046367">
    <property type="entry name" value="GapR-like_DNA-bd"/>
</dbReference>
<proteinExistence type="predicted"/>
<keyword evidence="1" id="KW-0175">Coiled coil</keyword>
<sequence>MAFTDNALEDSGPIDQSDAIGGAAREQIKAFVARIERLEEDKANVMADMKEVYAEAKSMGFDTKILRKVVSLRKIDRRERQEADALLELYLGAVEG</sequence>
<dbReference type="Pfam" id="PF10073">
    <property type="entry name" value="GapR_DNA-bd"/>
    <property type="match status" value="1"/>
</dbReference>
<reference evidence="4" key="1">
    <citation type="journal article" date="2014" name="Int. J. Syst. Evol. Microbiol.">
        <title>Complete genome sequence of Corynebacterium casei LMG S-19264T (=DSM 44701T), isolated from a smear-ripened cheese.</title>
        <authorList>
            <consortium name="US DOE Joint Genome Institute (JGI-PGF)"/>
            <person name="Walter F."/>
            <person name="Albersmeier A."/>
            <person name="Kalinowski J."/>
            <person name="Ruckert C."/>
        </authorList>
    </citation>
    <scope>NUCLEOTIDE SEQUENCE</scope>
    <source>
        <strain evidence="4">VKM B-1513</strain>
    </source>
</reference>
<evidence type="ECO:0000313" key="5">
    <source>
        <dbReference type="Proteomes" id="UP001143486"/>
    </source>
</evidence>
<gene>
    <name evidence="4" type="ORF">GCM10017621_21330</name>
</gene>